<proteinExistence type="predicted"/>
<evidence type="ECO:0000313" key="2">
    <source>
        <dbReference type="Proteomes" id="UP000730618"/>
    </source>
</evidence>
<dbReference type="InterPro" id="IPR046118">
    <property type="entry name" value="DUF6115"/>
</dbReference>
<protein>
    <submittedName>
        <fullName evidence="1">Uncharacterized protein</fullName>
    </submittedName>
</protein>
<name>A0ABM8VCY3_9BACL</name>
<dbReference type="EMBL" id="CAJVCE010000002">
    <property type="protein sequence ID" value="CAG7623789.1"/>
    <property type="molecule type" value="Genomic_DNA"/>
</dbReference>
<organism evidence="1 2">
    <name type="scientific">Paenibacillus allorhizosphaerae</name>
    <dbReference type="NCBI Taxonomy" id="2849866"/>
    <lineage>
        <taxon>Bacteria</taxon>
        <taxon>Bacillati</taxon>
        <taxon>Bacillota</taxon>
        <taxon>Bacilli</taxon>
        <taxon>Bacillales</taxon>
        <taxon>Paenibacillaceae</taxon>
        <taxon>Paenibacillus</taxon>
    </lineage>
</organism>
<evidence type="ECO:0000313" key="1">
    <source>
        <dbReference type="EMBL" id="CAG7623789.1"/>
    </source>
</evidence>
<sequence length="201" mass="22762">MDKPWVYIVLFGLLLIVYAKIMPKNGTPAAKRDEHMLSDVEATMDHFATELEEQNKALIQMFGDTKKEYELYSAKLASRVELLEKQNDRLQGELSRIGVFQEQLQNRDGILEAQPEASSAKRTESAGQAASLLAAAMSEPRAEAAEPADVPLNIRDRYRELLQLYEQGKSTEFIARKLQMNKGEINLILQLAKQEERSHAQ</sequence>
<gene>
    <name evidence="1" type="ORF">PAECIP111802_00987</name>
</gene>
<keyword evidence="2" id="KW-1185">Reference proteome</keyword>
<dbReference type="Pfam" id="PF19610">
    <property type="entry name" value="DUF6115"/>
    <property type="match status" value="1"/>
</dbReference>
<dbReference type="RefSeq" id="WP_218097331.1">
    <property type="nucleotide sequence ID" value="NZ_CAJVCE010000002.1"/>
</dbReference>
<comment type="caution">
    <text evidence="1">The sequence shown here is derived from an EMBL/GenBank/DDBJ whole genome shotgun (WGS) entry which is preliminary data.</text>
</comment>
<accession>A0ABM8VCY3</accession>
<reference evidence="1 2" key="1">
    <citation type="submission" date="2021-06" db="EMBL/GenBank/DDBJ databases">
        <authorList>
            <person name="Criscuolo A."/>
        </authorList>
    </citation>
    <scope>NUCLEOTIDE SEQUENCE [LARGE SCALE GENOMIC DNA]</scope>
    <source>
        <strain evidence="2">CIP 111802</strain>
    </source>
</reference>
<dbReference type="Proteomes" id="UP000730618">
    <property type="component" value="Unassembled WGS sequence"/>
</dbReference>